<dbReference type="RefSeq" id="XP_002293746.1">
    <property type="nucleotide sequence ID" value="XM_002293710.1"/>
</dbReference>
<sequence length="749" mass="82031">MNPSKAVMSPRIIRQALPSTVREVGSHRASPCGVHSETTSEATSFVGVGVGGDDSVCESHESVSRVGCELEIETVVPDDLQIHEQKRQLIKLSMKVQQIEQGTNAKFAQVQSEQDNMRQELSDVKVRVNSLEKKSYSLLISEVIANDPLILEQNELDADTCMSLEGVLSLLSERAIRGLALKYNIGEGTVRAFSNHYVNIDPTTIHNFSDMAPADIERMLQALFRLYARDKGHRVEWAAVSAEMAKTRKKLPPEERTWRPASQNASSAIEENCKACLNLSLEDTVILATILAHRQRAPLKIPEDYQEAAKEIANANGAFLGFGVEESRAAVEVSYEQDTLNTTTSSKGSLDMISTVHEQQNDTTAGTSFKEEILNAASKPPLLTASTIAIQANARPLPVSEHVIPSICKATSVKLDPSPRDVTDDVFFTPTKQRSANEVLTETSNDELAAVSEEKVTMTLIQLVLAHTEIPGLRDSEITYMQFQTSAEVLMVKTVDHDTITENLCVIIQYLLRAIASGCTGQKMTRIVSVLKGIKMKSFEGARGGDTRKDVGLFFAAVSLIPQGTPNASLVKKLLFGILFEHLKSNSECLKEIGRMTLQMVLLSECNSNATNASSALELLFTATHVQQIPVILGGIKTIISCAEKLQNDAPGKIVAYLNTLGSKVTASERKEVTELMDGRKAATGKFDWKANTKALVDSVVSNGGVFKRNNKMDNHRQGATQTQTKCQSFNRPKLKQSSFRTSHGLSRR</sequence>
<keyword evidence="3" id="KW-1185">Reference proteome</keyword>
<feature type="compositionally biased region" description="Polar residues" evidence="1">
    <location>
        <begin position="718"/>
        <end position="749"/>
    </location>
</feature>
<dbReference type="KEGG" id="tps:THAPSDRAFT_9818"/>
<dbReference type="PaxDb" id="35128-Thaps9818"/>
<feature type="region of interest" description="Disordered" evidence="1">
    <location>
        <begin position="709"/>
        <end position="749"/>
    </location>
</feature>
<dbReference type="HOGENOM" id="CLU_371560_0_0_1"/>
<name>B8CCD6_THAPS</name>
<proteinExistence type="predicted"/>
<evidence type="ECO:0000313" key="2">
    <source>
        <dbReference type="EMBL" id="EED88755.1"/>
    </source>
</evidence>
<dbReference type="EMBL" id="CM000649">
    <property type="protein sequence ID" value="EED88755.1"/>
    <property type="molecule type" value="Genomic_DNA"/>
</dbReference>
<dbReference type="AlphaFoldDB" id="B8CCD6"/>
<organism evidence="2 3">
    <name type="scientific">Thalassiosira pseudonana</name>
    <name type="common">Marine diatom</name>
    <name type="synonym">Cyclotella nana</name>
    <dbReference type="NCBI Taxonomy" id="35128"/>
    <lineage>
        <taxon>Eukaryota</taxon>
        <taxon>Sar</taxon>
        <taxon>Stramenopiles</taxon>
        <taxon>Ochrophyta</taxon>
        <taxon>Bacillariophyta</taxon>
        <taxon>Coscinodiscophyceae</taxon>
        <taxon>Thalassiosirophycidae</taxon>
        <taxon>Thalassiosirales</taxon>
        <taxon>Thalassiosiraceae</taxon>
        <taxon>Thalassiosira</taxon>
    </lineage>
</organism>
<reference evidence="2 3" key="1">
    <citation type="journal article" date="2004" name="Science">
        <title>The genome of the diatom Thalassiosira pseudonana: ecology, evolution, and metabolism.</title>
        <authorList>
            <person name="Armbrust E.V."/>
            <person name="Berges J.A."/>
            <person name="Bowler C."/>
            <person name="Green B.R."/>
            <person name="Martinez D."/>
            <person name="Putnam N.H."/>
            <person name="Zhou S."/>
            <person name="Allen A.E."/>
            <person name="Apt K.E."/>
            <person name="Bechner M."/>
            <person name="Brzezinski M.A."/>
            <person name="Chaal B.K."/>
            <person name="Chiovitti A."/>
            <person name="Davis A.K."/>
            <person name="Demarest M.S."/>
            <person name="Detter J.C."/>
            <person name="Glavina T."/>
            <person name="Goodstein D."/>
            <person name="Hadi M.Z."/>
            <person name="Hellsten U."/>
            <person name="Hildebrand M."/>
            <person name="Jenkins B.D."/>
            <person name="Jurka J."/>
            <person name="Kapitonov V.V."/>
            <person name="Kroger N."/>
            <person name="Lau W.W."/>
            <person name="Lane T.W."/>
            <person name="Larimer F.W."/>
            <person name="Lippmeier J.C."/>
            <person name="Lucas S."/>
            <person name="Medina M."/>
            <person name="Montsant A."/>
            <person name="Obornik M."/>
            <person name="Parker M.S."/>
            <person name="Palenik B."/>
            <person name="Pazour G.J."/>
            <person name="Richardson P.M."/>
            <person name="Rynearson T.A."/>
            <person name="Saito M.A."/>
            <person name="Schwartz D.C."/>
            <person name="Thamatrakoln K."/>
            <person name="Valentin K."/>
            <person name="Vardi A."/>
            <person name="Wilkerson F.P."/>
            <person name="Rokhsar D.S."/>
        </authorList>
    </citation>
    <scope>NUCLEOTIDE SEQUENCE [LARGE SCALE GENOMIC DNA]</scope>
    <source>
        <strain evidence="2 3">CCMP1335</strain>
    </source>
</reference>
<dbReference type="Proteomes" id="UP000001449">
    <property type="component" value="Chromosome 14"/>
</dbReference>
<gene>
    <name evidence="2" type="ORF">THAPSDRAFT_9818</name>
</gene>
<evidence type="ECO:0000313" key="3">
    <source>
        <dbReference type="Proteomes" id="UP000001449"/>
    </source>
</evidence>
<evidence type="ECO:0000256" key="1">
    <source>
        <dbReference type="SAM" id="MobiDB-lite"/>
    </source>
</evidence>
<reference evidence="2 3" key="2">
    <citation type="journal article" date="2008" name="Nature">
        <title>The Phaeodactylum genome reveals the evolutionary history of diatom genomes.</title>
        <authorList>
            <person name="Bowler C."/>
            <person name="Allen A.E."/>
            <person name="Badger J.H."/>
            <person name="Grimwood J."/>
            <person name="Jabbari K."/>
            <person name="Kuo A."/>
            <person name="Maheswari U."/>
            <person name="Martens C."/>
            <person name="Maumus F."/>
            <person name="Otillar R.P."/>
            <person name="Rayko E."/>
            <person name="Salamov A."/>
            <person name="Vandepoele K."/>
            <person name="Beszteri B."/>
            <person name="Gruber A."/>
            <person name="Heijde M."/>
            <person name="Katinka M."/>
            <person name="Mock T."/>
            <person name="Valentin K."/>
            <person name="Verret F."/>
            <person name="Berges J.A."/>
            <person name="Brownlee C."/>
            <person name="Cadoret J.P."/>
            <person name="Chiovitti A."/>
            <person name="Choi C.J."/>
            <person name="Coesel S."/>
            <person name="De Martino A."/>
            <person name="Detter J.C."/>
            <person name="Durkin C."/>
            <person name="Falciatore A."/>
            <person name="Fournet J."/>
            <person name="Haruta M."/>
            <person name="Huysman M.J."/>
            <person name="Jenkins B.D."/>
            <person name="Jiroutova K."/>
            <person name="Jorgensen R.E."/>
            <person name="Joubert Y."/>
            <person name="Kaplan A."/>
            <person name="Kroger N."/>
            <person name="Kroth P.G."/>
            <person name="La Roche J."/>
            <person name="Lindquist E."/>
            <person name="Lommer M."/>
            <person name="Martin-Jezequel V."/>
            <person name="Lopez P.J."/>
            <person name="Lucas S."/>
            <person name="Mangogna M."/>
            <person name="McGinnis K."/>
            <person name="Medlin L.K."/>
            <person name="Montsant A."/>
            <person name="Oudot-Le Secq M.P."/>
            <person name="Napoli C."/>
            <person name="Obornik M."/>
            <person name="Parker M.S."/>
            <person name="Petit J.L."/>
            <person name="Porcel B.M."/>
            <person name="Poulsen N."/>
            <person name="Robison M."/>
            <person name="Rychlewski L."/>
            <person name="Rynearson T.A."/>
            <person name="Schmutz J."/>
            <person name="Shapiro H."/>
            <person name="Siaut M."/>
            <person name="Stanley M."/>
            <person name="Sussman M.R."/>
            <person name="Taylor A.R."/>
            <person name="Vardi A."/>
            <person name="von Dassow P."/>
            <person name="Vyverman W."/>
            <person name="Willis A."/>
            <person name="Wyrwicz L.S."/>
            <person name="Rokhsar D.S."/>
            <person name="Weissenbach J."/>
            <person name="Armbrust E.V."/>
            <person name="Green B.R."/>
            <person name="Van de Peer Y."/>
            <person name="Grigoriev I.V."/>
        </authorList>
    </citation>
    <scope>NUCLEOTIDE SEQUENCE [LARGE SCALE GENOMIC DNA]</scope>
    <source>
        <strain evidence="2 3">CCMP1335</strain>
    </source>
</reference>
<dbReference type="InParanoid" id="B8CCD6"/>
<dbReference type="GeneID" id="7452672"/>
<accession>B8CCD6</accession>
<protein>
    <submittedName>
        <fullName evidence="2">Uncharacterized protein</fullName>
    </submittedName>
</protein>